<gene>
    <name evidence="1" type="ORF">UFOVP204_175</name>
</gene>
<name>A0A6J7WSM2_9CAUD</name>
<protein>
    <submittedName>
        <fullName evidence="1">Uncharacterized protein</fullName>
    </submittedName>
</protein>
<accession>A0A6J7WSM2</accession>
<organism evidence="1">
    <name type="scientific">uncultured Caudovirales phage</name>
    <dbReference type="NCBI Taxonomy" id="2100421"/>
    <lineage>
        <taxon>Viruses</taxon>
        <taxon>Duplodnaviria</taxon>
        <taxon>Heunggongvirae</taxon>
        <taxon>Uroviricota</taxon>
        <taxon>Caudoviricetes</taxon>
        <taxon>Peduoviridae</taxon>
        <taxon>Maltschvirus</taxon>
        <taxon>Maltschvirus maltsch</taxon>
    </lineage>
</organism>
<sequence length="118" mass="12563">MTASVTTNKNFKVKNGLDVAGNATFDSQVILGTTPLAFDTTSNRLQVYINNAWASIATLDDFNNQLSFMDIGLAIDYNGQPTYIVQANGVTPSGTSKFVDGGNPSLTTFDITFDAGII</sequence>
<reference evidence="1" key="1">
    <citation type="submission" date="2020-05" db="EMBL/GenBank/DDBJ databases">
        <authorList>
            <person name="Chiriac C."/>
            <person name="Salcher M."/>
            <person name="Ghai R."/>
            <person name="Kavagutti S V."/>
        </authorList>
    </citation>
    <scope>NUCLEOTIDE SEQUENCE</scope>
</reference>
<proteinExistence type="predicted"/>
<dbReference type="EMBL" id="LR798257">
    <property type="protein sequence ID" value="CAB5218293.1"/>
    <property type="molecule type" value="Genomic_DNA"/>
</dbReference>
<evidence type="ECO:0000313" key="1">
    <source>
        <dbReference type="EMBL" id="CAB5218293.1"/>
    </source>
</evidence>